<dbReference type="FunFam" id="3.40.30.10:FF:000142">
    <property type="entry name" value="Elongation factor 1 gamma"/>
    <property type="match status" value="1"/>
</dbReference>
<gene>
    <name evidence="5" type="ORF">DHEL01_v204689</name>
</gene>
<dbReference type="CDD" id="cd03044">
    <property type="entry name" value="GST_N_EF1Bgamma"/>
    <property type="match status" value="1"/>
</dbReference>
<dbReference type="InterPro" id="IPR040079">
    <property type="entry name" value="Glutathione_S-Trfase"/>
</dbReference>
<dbReference type="EMBL" id="MAVT02000320">
    <property type="protein sequence ID" value="POS76913.1"/>
    <property type="molecule type" value="Genomic_DNA"/>
</dbReference>
<evidence type="ECO:0000259" key="3">
    <source>
        <dbReference type="PROSITE" id="PS50404"/>
    </source>
</evidence>
<dbReference type="InParanoid" id="A0A2P5I324"/>
<reference evidence="5" key="1">
    <citation type="submission" date="2017-09" db="EMBL/GenBank/DDBJ databases">
        <title>Polyketide synthases of a Diaporthe helianthi virulent isolate.</title>
        <authorList>
            <person name="Baroncelli R."/>
        </authorList>
    </citation>
    <scope>NUCLEOTIDE SEQUENCE [LARGE SCALE GENOMIC DNA]</scope>
    <source>
        <strain evidence="5">7/96</strain>
    </source>
</reference>
<dbReference type="PANTHER" id="PTHR43986">
    <property type="entry name" value="ELONGATION FACTOR 1-GAMMA"/>
    <property type="match status" value="1"/>
</dbReference>
<dbReference type="AlphaFoldDB" id="A0A2P5I324"/>
<name>A0A2P5I324_DIAHE</name>
<dbReference type="Proteomes" id="UP000094444">
    <property type="component" value="Unassembled WGS sequence"/>
</dbReference>
<dbReference type="Gene3D" id="3.40.30.10">
    <property type="entry name" value="Glutaredoxin"/>
    <property type="match status" value="1"/>
</dbReference>
<dbReference type="SFLD" id="SFLDS00019">
    <property type="entry name" value="Glutathione_Transferase_(cytos"/>
    <property type="match status" value="1"/>
</dbReference>
<dbReference type="STRING" id="158607.A0A2P5I324"/>
<dbReference type="GO" id="GO:0005737">
    <property type="term" value="C:cytoplasm"/>
    <property type="evidence" value="ECO:0007669"/>
    <property type="project" value="TreeGrafter"/>
</dbReference>
<dbReference type="InterPro" id="IPR050802">
    <property type="entry name" value="EF-GSTs"/>
</dbReference>
<dbReference type="InterPro" id="IPR036282">
    <property type="entry name" value="Glutathione-S-Trfase_C_sf"/>
</dbReference>
<dbReference type="InterPro" id="IPR010987">
    <property type="entry name" value="Glutathione-S-Trfase_C-like"/>
</dbReference>
<proteinExistence type="inferred from homology"/>
<dbReference type="PROSITE" id="PS50405">
    <property type="entry name" value="GST_CTER"/>
    <property type="match status" value="1"/>
</dbReference>
<evidence type="ECO:0000313" key="5">
    <source>
        <dbReference type="EMBL" id="POS76913.1"/>
    </source>
</evidence>
<evidence type="ECO:0000259" key="4">
    <source>
        <dbReference type="PROSITE" id="PS50405"/>
    </source>
</evidence>
<dbReference type="GO" id="GO:0006414">
    <property type="term" value="P:translational elongation"/>
    <property type="evidence" value="ECO:0007669"/>
    <property type="project" value="TreeGrafter"/>
</dbReference>
<dbReference type="FunCoup" id="A0A2P5I324">
    <property type="interactions" value="564"/>
</dbReference>
<dbReference type="InterPro" id="IPR004045">
    <property type="entry name" value="Glutathione_S-Trfase_N"/>
</dbReference>
<dbReference type="InterPro" id="IPR004046">
    <property type="entry name" value="GST_C"/>
</dbReference>
<protein>
    <recommendedName>
        <fullName evidence="7">Glutathione S-transferase</fullName>
    </recommendedName>
</protein>
<dbReference type="Pfam" id="PF02798">
    <property type="entry name" value="GST_N"/>
    <property type="match status" value="1"/>
</dbReference>
<dbReference type="InterPro" id="IPR036249">
    <property type="entry name" value="Thioredoxin-like_sf"/>
</dbReference>
<sequence>MGSFGKIYSYPGNWRVSRAQVVAAINGLEIDLPEFQMGQTNKSEDFLSKFPLGKVPAFEGADGFTLTEGAAITTYLASSGPRAEQLLGSDVKTQAKIAEWTIFTEVELVSHATPPLLMMAKIVPFNSSQYDSSASAFERALQRVEVATKGGKKYLVGEQLTLADLTVTAALFWASGFLLDAQMAEAAPATIGYVKTIAATPEFSKVFGEYKTCEARVKGGA</sequence>
<dbReference type="PROSITE" id="PS50404">
    <property type="entry name" value="GST_NTER"/>
    <property type="match status" value="1"/>
</dbReference>
<evidence type="ECO:0000313" key="6">
    <source>
        <dbReference type="Proteomes" id="UP000094444"/>
    </source>
</evidence>
<comment type="similarity">
    <text evidence="1 2">Belongs to the GST superfamily.</text>
</comment>
<feature type="domain" description="GST N-terminal" evidence="3">
    <location>
        <begin position="3"/>
        <end position="84"/>
    </location>
</feature>
<dbReference type="SFLD" id="SFLDG00358">
    <property type="entry name" value="Main_(cytGST)"/>
    <property type="match status" value="1"/>
</dbReference>
<dbReference type="PANTHER" id="PTHR43986:SF10">
    <property type="entry name" value="ELONGATION FACTOR EEF-1B GAMMA SUBUNIT, PUTATIVE (AFU_ORTHOLOGUE AFUA_1G17120)-RELATED"/>
    <property type="match status" value="1"/>
</dbReference>
<keyword evidence="6" id="KW-1185">Reference proteome</keyword>
<dbReference type="SUPFAM" id="SSF52833">
    <property type="entry name" value="Thioredoxin-like"/>
    <property type="match status" value="1"/>
</dbReference>
<comment type="caution">
    <text evidence="5">The sequence shown here is derived from an EMBL/GenBank/DDBJ whole genome shotgun (WGS) entry which is preliminary data.</text>
</comment>
<evidence type="ECO:0000256" key="1">
    <source>
        <dbReference type="ARBA" id="ARBA00007409"/>
    </source>
</evidence>
<organism evidence="5 6">
    <name type="scientific">Diaporthe helianthi</name>
    <dbReference type="NCBI Taxonomy" id="158607"/>
    <lineage>
        <taxon>Eukaryota</taxon>
        <taxon>Fungi</taxon>
        <taxon>Dikarya</taxon>
        <taxon>Ascomycota</taxon>
        <taxon>Pezizomycotina</taxon>
        <taxon>Sordariomycetes</taxon>
        <taxon>Sordariomycetidae</taxon>
        <taxon>Diaporthales</taxon>
        <taxon>Diaporthaceae</taxon>
        <taxon>Diaporthe</taxon>
    </lineage>
</organism>
<dbReference type="SUPFAM" id="SSF47616">
    <property type="entry name" value="GST C-terminal domain-like"/>
    <property type="match status" value="1"/>
</dbReference>
<evidence type="ECO:0008006" key="7">
    <source>
        <dbReference type="Google" id="ProtNLM"/>
    </source>
</evidence>
<evidence type="ECO:0000256" key="2">
    <source>
        <dbReference type="RuleBase" id="RU003494"/>
    </source>
</evidence>
<dbReference type="Gene3D" id="1.20.1050.10">
    <property type="match status" value="1"/>
</dbReference>
<dbReference type="OrthoDB" id="249703at2759"/>
<dbReference type="Pfam" id="PF00043">
    <property type="entry name" value="GST_C"/>
    <property type="match status" value="1"/>
</dbReference>
<accession>A0A2P5I324</accession>
<dbReference type="GO" id="GO:0005634">
    <property type="term" value="C:nucleus"/>
    <property type="evidence" value="ECO:0007669"/>
    <property type="project" value="TreeGrafter"/>
</dbReference>
<feature type="domain" description="GST C-terminal" evidence="4">
    <location>
        <begin position="90"/>
        <end position="221"/>
    </location>
</feature>